<proteinExistence type="predicted"/>
<dbReference type="Pfam" id="PF12849">
    <property type="entry name" value="PBP_like_2"/>
    <property type="match status" value="1"/>
</dbReference>
<keyword evidence="1" id="KW-0732">Signal</keyword>
<dbReference type="Gene3D" id="3.30.1330.60">
    <property type="entry name" value="OmpA-like domain"/>
    <property type="match status" value="1"/>
</dbReference>
<evidence type="ECO:0000313" key="3">
    <source>
        <dbReference type="Proteomes" id="UP001138621"/>
    </source>
</evidence>
<dbReference type="Pfam" id="PF00691">
    <property type="entry name" value="OmpA"/>
    <property type="match status" value="1"/>
</dbReference>
<gene>
    <name evidence="2" type="ORF">G7024_09480</name>
</gene>
<dbReference type="AlphaFoldDB" id="A0A0H3YUF5"/>
<accession>A0A0H3YUF5</accession>
<dbReference type="InterPro" id="IPR024370">
    <property type="entry name" value="PBP_domain"/>
</dbReference>
<evidence type="ECO:0000313" key="2">
    <source>
        <dbReference type="EMBL" id="MBA1304635.1"/>
    </source>
</evidence>
<dbReference type="InterPro" id="IPR006665">
    <property type="entry name" value="OmpA-like"/>
</dbReference>
<reference evidence="2" key="1">
    <citation type="submission" date="2020-02" db="EMBL/GenBank/DDBJ databases">
        <title>Synteny-based analysis reveals conserved mechanism for high triclosan tolerance in Pseudomonas, as well as instances of horizontal transfer.</title>
        <authorList>
            <person name="Mcfarland A.G."/>
            <person name="Bertucci H.K."/>
            <person name="Litmann E."/>
            <person name="Shen J."/>
            <person name="Huttenhower C."/>
            <person name="Hartmann E.M."/>
        </authorList>
    </citation>
    <scope>NUCLEOTIDE SEQUENCE</scope>
    <source>
        <strain evidence="2">109A1</strain>
    </source>
</reference>
<evidence type="ECO:0000256" key="1">
    <source>
        <dbReference type="ARBA" id="ARBA00022729"/>
    </source>
</evidence>
<sequence>MAPCFAAGRFWIRLFSPLLLAVAASSSTGALAALPIPADGSAVLRIHGSNTVGAKLAPMLIAGLFEAEGFQDISIRPTEVENEQRVSARTPQGKAVIATVAAHGTGTGFAGLKNGQGDLAAASRPIKTSERAELAELGDMRSAKAEQVIAIDGLAIVVHPGNPVDSLTTAQLARLFAGEIRNWRELGGQDLPVRLHARDDRSGTYDTFNELVLARQGKSLWSDARRYESNDELSRAVTLDAGAIGFTGLASLGKAKALAIADGDSQPMLPSRALVATEDYPLSRRLFLYAHPRKQSPWTEAYIEFIHSKAGQTIVERSGYVAQHVEAIRQTALADMPAFYQQLASEAQRLTVNFRFEEGSAQLDNKAQRDLERVVEYLRDNGKLTDSAALVGFGDATGDPARAALLSKLRAMTVRRELNKRGVFLKEINGMGSELPVASNDAGSGRVKNRRVEVWVY</sequence>
<dbReference type="PANTHER" id="PTHR30570">
    <property type="entry name" value="PERIPLASMIC PHOSPHATE BINDING COMPONENT OF PHOSPHATE ABC TRANSPORTER"/>
    <property type="match status" value="1"/>
</dbReference>
<protein>
    <submittedName>
        <fullName evidence="2">OmpA family protein</fullName>
    </submittedName>
</protein>
<dbReference type="GO" id="GO:0016020">
    <property type="term" value="C:membrane"/>
    <property type="evidence" value="ECO:0007669"/>
    <property type="project" value="UniProtKB-UniRule"/>
</dbReference>
<name>A0A0H3YUF5_STUST</name>
<dbReference type="CDD" id="cd13566">
    <property type="entry name" value="PBP2_phosphate"/>
    <property type="match status" value="1"/>
</dbReference>
<dbReference type="CDD" id="cd07185">
    <property type="entry name" value="OmpA_C-like"/>
    <property type="match status" value="1"/>
</dbReference>
<comment type="caution">
    <text evidence="2">The sequence shown here is derived from an EMBL/GenBank/DDBJ whole genome shotgun (WGS) entry which is preliminary data.</text>
</comment>
<dbReference type="Proteomes" id="UP001138621">
    <property type="component" value="Unassembled WGS sequence"/>
</dbReference>
<organism evidence="2 3">
    <name type="scientific">Stutzerimonas stutzeri</name>
    <name type="common">Pseudomonas stutzeri</name>
    <dbReference type="NCBI Taxonomy" id="316"/>
    <lineage>
        <taxon>Bacteria</taxon>
        <taxon>Pseudomonadati</taxon>
        <taxon>Pseudomonadota</taxon>
        <taxon>Gammaproteobacteria</taxon>
        <taxon>Pseudomonadales</taxon>
        <taxon>Pseudomonadaceae</taxon>
        <taxon>Stutzerimonas</taxon>
    </lineage>
</organism>
<dbReference type="Gene3D" id="3.40.190.10">
    <property type="entry name" value="Periplasmic binding protein-like II"/>
    <property type="match status" value="2"/>
</dbReference>
<dbReference type="SUPFAM" id="SSF53850">
    <property type="entry name" value="Periplasmic binding protein-like II"/>
    <property type="match status" value="1"/>
</dbReference>
<dbReference type="PANTHER" id="PTHR30570:SF1">
    <property type="entry name" value="PHOSPHATE-BINDING PROTEIN PSTS"/>
    <property type="match status" value="1"/>
</dbReference>
<dbReference type="PROSITE" id="PS51123">
    <property type="entry name" value="OMPA_2"/>
    <property type="match status" value="1"/>
</dbReference>
<dbReference type="SUPFAM" id="SSF103088">
    <property type="entry name" value="OmpA-like"/>
    <property type="match status" value="1"/>
</dbReference>
<dbReference type="EMBL" id="JAAMRD010000006">
    <property type="protein sequence ID" value="MBA1304635.1"/>
    <property type="molecule type" value="Genomic_DNA"/>
</dbReference>
<dbReference type="InterPro" id="IPR050811">
    <property type="entry name" value="Phosphate_ABC_transporter"/>
</dbReference>
<dbReference type="RefSeq" id="WP_048329125.1">
    <property type="nucleotide sequence ID" value="NZ_CP011854.1"/>
</dbReference>
<dbReference type="InterPro" id="IPR036737">
    <property type="entry name" value="OmpA-like_sf"/>
</dbReference>